<evidence type="ECO:0008006" key="3">
    <source>
        <dbReference type="Google" id="ProtNLM"/>
    </source>
</evidence>
<dbReference type="RefSeq" id="WP_119631628.1">
    <property type="nucleotide sequence ID" value="NZ_AP017928.1"/>
</dbReference>
<keyword evidence="2" id="KW-1185">Reference proteome</keyword>
<dbReference type="SUPFAM" id="SSF88723">
    <property type="entry name" value="PIN domain-like"/>
    <property type="match status" value="1"/>
</dbReference>
<accession>A0A250KXR9</accession>
<dbReference type="KEGG" id="mmai:sS8_4538"/>
<reference evidence="1 2" key="1">
    <citation type="submission" date="2016-12" db="EMBL/GenBank/DDBJ databases">
        <title>Genome sequencing of Methylocaldum marinum.</title>
        <authorList>
            <person name="Takeuchi M."/>
            <person name="Kamagata Y."/>
            <person name="Hiraoka S."/>
            <person name="Oshima K."/>
            <person name="Hattori M."/>
            <person name="Iwasaki W."/>
        </authorList>
    </citation>
    <scope>NUCLEOTIDE SEQUENCE [LARGE SCALE GENOMIC DNA]</scope>
    <source>
        <strain evidence="1 2">S8</strain>
    </source>
</reference>
<dbReference type="OrthoDB" id="7064101at2"/>
<evidence type="ECO:0000313" key="2">
    <source>
        <dbReference type="Proteomes" id="UP000266313"/>
    </source>
</evidence>
<name>A0A250KXR9_9GAMM</name>
<dbReference type="Gene3D" id="3.40.50.1010">
    <property type="entry name" value="5'-nuclease"/>
    <property type="match status" value="1"/>
</dbReference>
<gene>
    <name evidence="1" type="ORF">sS8_4538</name>
</gene>
<organism evidence="1 2">
    <name type="scientific">Methylocaldum marinum</name>
    <dbReference type="NCBI Taxonomy" id="1432792"/>
    <lineage>
        <taxon>Bacteria</taxon>
        <taxon>Pseudomonadati</taxon>
        <taxon>Pseudomonadota</taxon>
        <taxon>Gammaproteobacteria</taxon>
        <taxon>Methylococcales</taxon>
        <taxon>Methylococcaceae</taxon>
        <taxon>Methylocaldum</taxon>
    </lineage>
</organism>
<dbReference type="AlphaFoldDB" id="A0A250KXR9"/>
<sequence length="147" mass="16945">MPHRINIVLDDSVRAQLQEIPQGERSKIINESLAETLARRGRMEAFARIRERSKSLEPLEMSAEEWSRRDRDNHANVLMTMGPGEPLSAPEWQRQIPALTTRHRVTFYDAAHHALAIVNEGIFVTADEKYLKTVGDDKHAVHLKDWR</sequence>
<dbReference type="EMBL" id="AP017928">
    <property type="protein sequence ID" value="BBA36468.1"/>
    <property type="molecule type" value="Genomic_DNA"/>
</dbReference>
<protein>
    <recommendedName>
        <fullName evidence="3">PIN domain-containing protein</fullName>
    </recommendedName>
</protein>
<evidence type="ECO:0000313" key="1">
    <source>
        <dbReference type="EMBL" id="BBA36468.1"/>
    </source>
</evidence>
<dbReference type="InterPro" id="IPR029060">
    <property type="entry name" value="PIN-like_dom_sf"/>
</dbReference>
<dbReference type="Proteomes" id="UP000266313">
    <property type="component" value="Chromosome"/>
</dbReference>
<proteinExistence type="predicted"/>